<evidence type="ECO:0000256" key="5">
    <source>
        <dbReference type="ARBA" id="ARBA00022729"/>
    </source>
</evidence>
<protein>
    <recommendedName>
        <fullName evidence="12">CSLREA domain-containing protein</fullName>
    </recommendedName>
</protein>
<name>A0A1D9GGW0_9GAMM</name>
<feature type="region of interest" description="Disordered" evidence="8">
    <location>
        <begin position="222"/>
        <end position="247"/>
    </location>
</feature>
<proteinExistence type="predicted"/>
<dbReference type="AlphaFoldDB" id="A0A1D9GGW0"/>
<dbReference type="InterPro" id="IPR003368">
    <property type="entry name" value="POMP_repeat"/>
</dbReference>
<keyword evidence="11" id="KW-1185">Reference proteome</keyword>
<dbReference type="OrthoDB" id="6772040at2"/>
<feature type="signal peptide" evidence="9">
    <location>
        <begin position="1"/>
        <end position="28"/>
    </location>
</feature>
<dbReference type="STRING" id="1874317.BKP64_00865"/>
<dbReference type="InterPro" id="IPR059226">
    <property type="entry name" value="Choice_anch_Q_dom"/>
</dbReference>
<keyword evidence="6" id="KW-0472">Membrane</keyword>
<evidence type="ECO:0000256" key="7">
    <source>
        <dbReference type="ARBA" id="ARBA00023237"/>
    </source>
</evidence>
<dbReference type="InterPro" id="IPR006626">
    <property type="entry name" value="PbH1"/>
</dbReference>
<evidence type="ECO:0000256" key="3">
    <source>
        <dbReference type="ARBA" id="ARBA00004613"/>
    </source>
</evidence>
<dbReference type="InterPro" id="IPR011050">
    <property type="entry name" value="Pectin_lyase_fold/virulence"/>
</dbReference>
<dbReference type="NCBIfam" id="NF041518">
    <property type="entry name" value="choice_anch_Q"/>
    <property type="match status" value="1"/>
</dbReference>
<feature type="chain" id="PRO_5009441853" description="CSLREA domain-containing protein" evidence="9">
    <location>
        <begin position="29"/>
        <end position="575"/>
    </location>
</feature>
<evidence type="ECO:0000256" key="1">
    <source>
        <dbReference type="ARBA" id="ARBA00004196"/>
    </source>
</evidence>
<reference evidence="10 11" key="1">
    <citation type="submission" date="2016-10" db="EMBL/GenBank/DDBJ databases">
        <title>Marinobacter salinus sp. nov., a moderately halophilic bacterium isolated from a tidal flat environment.</title>
        <authorList>
            <person name="Park S.-J."/>
        </authorList>
    </citation>
    <scope>NUCLEOTIDE SEQUENCE [LARGE SCALE GENOMIC DNA]</scope>
    <source>
        <strain evidence="10 11">Hb8</strain>
    </source>
</reference>
<sequence>MKTHSASLPPFLFSLAVGAAITASGANAATLSVDTTADDLTSGDGLCSLREAVIAINTTGSTAGDCAADGVYGTSDTINLPAGTYRLTIAGLDETPADPATNPPTVANTPDAAIGDLDLIQSVTITGDGSDTTRIEWDPTAADATAADRIFHIYTDDANTANVDVAIAGVTLASGQTFEVDLGVANPTPDTGPDPTNYFLRRAGGALALGAGAAVVEIDPNLEGSENANSGGTGGSTGGEEGGTDYSLSLSDVVIDGNSAQGDGGGAYIAAATTATNIVLSNNTSATNGGGLYNEATTSITDSTVSGNVAEGGGGLFATGATPVTMNGVTFSGNEAIGGGAISSRSGVTINMLNSTISGNLGTDVGGGLYSNGSANLNFVTIARNIANSDSPTAGAGINTVPAGGVTITLKNVLLEGNLTGSDPDNRIPANCGKTGSNTSVISLGHNLSSDNSCVTTVVWLDDTTDINNVDPKIDILADNGGFTQTHALLEGSPALAAGVATAGVTTDQRGITRDDTPDIGAFEVPTPPTISGSGSSGGCTANPKAPFDPLLPGIVVLAIGGLVVRRRYSVTKSR</sequence>
<dbReference type="GO" id="GO:0005576">
    <property type="term" value="C:extracellular region"/>
    <property type="evidence" value="ECO:0007669"/>
    <property type="project" value="UniProtKB-SubCell"/>
</dbReference>
<dbReference type="Proteomes" id="UP000177445">
    <property type="component" value="Chromosome"/>
</dbReference>
<evidence type="ECO:0000313" key="11">
    <source>
        <dbReference type="Proteomes" id="UP000177445"/>
    </source>
</evidence>
<keyword evidence="7" id="KW-0998">Cell outer membrane</keyword>
<evidence type="ECO:0000256" key="9">
    <source>
        <dbReference type="SAM" id="SignalP"/>
    </source>
</evidence>
<dbReference type="SUPFAM" id="SSF51126">
    <property type="entry name" value="Pectin lyase-like"/>
    <property type="match status" value="1"/>
</dbReference>
<evidence type="ECO:0000256" key="6">
    <source>
        <dbReference type="ARBA" id="ARBA00023136"/>
    </source>
</evidence>
<dbReference type="Pfam" id="PF02415">
    <property type="entry name" value="Chlam_PMP"/>
    <property type="match status" value="2"/>
</dbReference>
<comment type="subcellular location">
    <subcellularLocation>
        <location evidence="1">Cell envelope</location>
    </subcellularLocation>
    <subcellularLocation>
        <location evidence="2">Cell outer membrane</location>
    </subcellularLocation>
    <subcellularLocation>
        <location evidence="3">Secreted</location>
    </subcellularLocation>
</comment>
<dbReference type="KEGG" id="msq:BKP64_00865"/>
<organism evidence="10 11">
    <name type="scientific">Marinobacter salinus</name>
    <dbReference type="NCBI Taxonomy" id="1874317"/>
    <lineage>
        <taxon>Bacteria</taxon>
        <taxon>Pseudomonadati</taxon>
        <taxon>Pseudomonadota</taxon>
        <taxon>Gammaproteobacteria</taxon>
        <taxon>Pseudomonadales</taxon>
        <taxon>Marinobacteraceae</taxon>
        <taxon>Marinobacter</taxon>
    </lineage>
</organism>
<gene>
    <name evidence="10" type="ORF">BKP64_00865</name>
</gene>
<keyword evidence="5 9" id="KW-0732">Signal</keyword>
<dbReference type="NCBIfam" id="NF033191">
    <property type="entry name" value="JDVT-CTERM"/>
    <property type="match status" value="1"/>
</dbReference>
<dbReference type="EMBL" id="CP017715">
    <property type="protein sequence ID" value="AOY86843.1"/>
    <property type="molecule type" value="Genomic_DNA"/>
</dbReference>
<evidence type="ECO:0000256" key="8">
    <source>
        <dbReference type="SAM" id="MobiDB-lite"/>
    </source>
</evidence>
<evidence type="ECO:0008006" key="12">
    <source>
        <dbReference type="Google" id="ProtNLM"/>
    </source>
</evidence>
<evidence type="ECO:0000256" key="4">
    <source>
        <dbReference type="ARBA" id="ARBA00022525"/>
    </source>
</evidence>
<accession>A0A1D9GGW0</accession>
<feature type="compositionally biased region" description="Gly residues" evidence="8">
    <location>
        <begin position="231"/>
        <end position="241"/>
    </location>
</feature>
<evidence type="ECO:0000256" key="2">
    <source>
        <dbReference type="ARBA" id="ARBA00004442"/>
    </source>
</evidence>
<dbReference type="GO" id="GO:0009279">
    <property type="term" value="C:cell outer membrane"/>
    <property type="evidence" value="ECO:0007669"/>
    <property type="project" value="UniProtKB-SubCell"/>
</dbReference>
<dbReference type="SMART" id="SM00710">
    <property type="entry name" value="PbH1"/>
    <property type="match status" value="5"/>
</dbReference>
<dbReference type="PANTHER" id="PTHR11319:SF35">
    <property type="entry name" value="OUTER MEMBRANE PROTEIN PMPC-RELATED"/>
    <property type="match status" value="1"/>
</dbReference>
<evidence type="ECO:0000313" key="10">
    <source>
        <dbReference type="EMBL" id="AOY86843.1"/>
    </source>
</evidence>
<dbReference type="PANTHER" id="PTHR11319">
    <property type="entry name" value="G PROTEIN-COUPLED RECEPTOR-RELATED"/>
    <property type="match status" value="1"/>
</dbReference>
<keyword evidence="4" id="KW-0964">Secreted</keyword>
<dbReference type="RefSeq" id="WP_070964723.1">
    <property type="nucleotide sequence ID" value="NZ_CP017715.1"/>
</dbReference>